<evidence type="ECO:0000256" key="1">
    <source>
        <dbReference type="SAM" id="SignalP"/>
    </source>
</evidence>
<keyword evidence="3" id="KW-1185">Reference proteome</keyword>
<proteinExistence type="predicted"/>
<dbReference type="Proteomes" id="UP001194580">
    <property type="component" value="Unassembled WGS sequence"/>
</dbReference>
<evidence type="ECO:0000313" key="3">
    <source>
        <dbReference type="Proteomes" id="UP001194580"/>
    </source>
</evidence>
<gene>
    <name evidence="2" type="ORF">BGZ95_011245</name>
</gene>
<comment type="caution">
    <text evidence="2">The sequence shown here is derived from an EMBL/GenBank/DDBJ whole genome shotgun (WGS) entry which is preliminary data.</text>
</comment>
<feature type="chain" id="PRO_5041905796" evidence="1">
    <location>
        <begin position="25"/>
        <end position="149"/>
    </location>
</feature>
<sequence length="149" mass="16480">MKFNFLFATLAAATVSALPTNSNAISISSNLPGGIVEAERNISCRITNLRWGTTGGDSANSFHTFTFEVRYLSGTANYKKSLTTWGDSNGAEIEACHDDGIWCVTFTGQDKNKKVMIKYAGESMTHQFPQWRFVSNDNNGEVAEYWDCI</sequence>
<accession>A0AAD4H5B4</accession>
<evidence type="ECO:0000313" key="2">
    <source>
        <dbReference type="EMBL" id="KAG0272958.1"/>
    </source>
</evidence>
<name>A0AAD4H5B4_9FUNG</name>
<feature type="signal peptide" evidence="1">
    <location>
        <begin position="1"/>
        <end position="24"/>
    </location>
</feature>
<keyword evidence="1" id="KW-0732">Signal</keyword>
<organism evidence="2 3">
    <name type="scientific">Linnemannia exigua</name>
    <dbReference type="NCBI Taxonomy" id="604196"/>
    <lineage>
        <taxon>Eukaryota</taxon>
        <taxon>Fungi</taxon>
        <taxon>Fungi incertae sedis</taxon>
        <taxon>Mucoromycota</taxon>
        <taxon>Mortierellomycotina</taxon>
        <taxon>Mortierellomycetes</taxon>
        <taxon>Mortierellales</taxon>
        <taxon>Mortierellaceae</taxon>
        <taxon>Linnemannia</taxon>
    </lineage>
</organism>
<dbReference type="AlphaFoldDB" id="A0AAD4H5B4"/>
<protein>
    <submittedName>
        <fullName evidence="2">Uncharacterized protein</fullName>
    </submittedName>
</protein>
<reference evidence="2" key="1">
    <citation type="journal article" date="2020" name="Fungal Divers.">
        <title>Resolving the Mortierellaceae phylogeny through synthesis of multi-gene phylogenetics and phylogenomics.</title>
        <authorList>
            <person name="Vandepol N."/>
            <person name="Liber J."/>
            <person name="Desiro A."/>
            <person name="Na H."/>
            <person name="Kennedy M."/>
            <person name="Barry K."/>
            <person name="Grigoriev I.V."/>
            <person name="Miller A.N."/>
            <person name="O'Donnell K."/>
            <person name="Stajich J.E."/>
            <person name="Bonito G."/>
        </authorList>
    </citation>
    <scope>NUCLEOTIDE SEQUENCE</scope>
    <source>
        <strain evidence="2">NRRL 28262</strain>
    </source>
</reference>
<dbReference type="EMBL" id="JAAAIL010000827">
    <property type="protein sequence ID" value="KAG0272958.1"/>
    <property type="molecule type" value="Genomic_DNA"/>
</dbReference>